<protein>
    <submittedName>
        <fullName evidence="2">S-layer protein</fullName>
    </submittedName>
</protein>
<proteinExistence type="predicted"/>
<dbReference type="STRING" id="1423739.FC85_GL002657"/>
<evidence type="ECO:0000256" key="1">
    <source>
        <dbReference type="SAM" id="SignalP"/>
    </source>
</evidence>
<evidence type="ECO:0000313" key="3">
    <source>
        <dbReference type="Proteomes" id="UP000052013"/>
    </source>
</evidence>
<name>A0A0R1SND1_9LACO</name>
<comment type="caution">
    <text evidence="2">The sequence shown here is derived from an EMBL/GenBank/DDBJ whole genome shotgun (WGS) entry which is preliminary data.</text>
</comment>
<feature type="signal peptide" evidence="1">
    <location>
        <begin position="1"/>
        <end position="27"/>
    </location>
</feature>
<reference evidence="2 3" key="1">
    <citation type="journal article" date="2015" name="Genome Announc.">
        <title>Expanding the biotechnology potential of lactobacilli through comparative genomics of 213 strains and associated genera.</title>
        <authorList>
            <person name="Sun Z."/>
            <person name="Harris H.M."/>
            <person name="McCann A."/>
            <person name="Guo C."/>
            <person name="Argimon S."/>
            <person name="Zhang W."/>
            <person name="Yang X."/>
            <person name="Jeffery I.B."/>
            <person name="Cooney J.C."/>
            <person name="Kagawa T.F."/>
            <person name="Liu W."/>
            <person name="Song Y."/>
            <person name="Salvetti E."/>
            <person name="Wrobel A."/>
            <person name="Rasinkangas P."/>
            <person name="Parkhill J."/>
            <person name="Rea M.C."/>
            <person name="O'Sullivan O."/>
            <person name="Ritari J."/>
            <person name="Douillard F.P."/>
            <person name="Paul Ross R."/>
            <person name="Yang R."/>
            <person name="Briner A.E."/>
            <person name="Felis G.E."/>
            <person name="de Vos W.M."/>
            <person name="Barrangou R."/>
            <person name="Klaenhammer T.R."/>
            <person name="Caufield P.W."/>
            <person name="Cui Y."/>
            <person name="Zhang H."/>
            <person name="O'Toole P.W."/>
        </authorList>
    </citation>
    <scope>NUCLEOTIDE SEQUENCE [LARGE SCALE GENOMIC DNA]</scope>
    <source>
        <strain evidence="2 3">DSM 14421</strain>
    </source>
</reference>
<dbReference type="AlphaFoldDB" id="A0A0R1SND1"/>
<keyword evidence="1" id="KW-0732">Signal</keyword>
<evidence type="ECO:0000313" key="2">
    <source>
        <dbReference type="EMBL" id="KRL67797.1"/>
    </source>
</evidence>
<organism evidence="2 3">
    <name type="scientific">Lentilactobacillus diolivorans DSM 14421</name>
    <dbReference type="NCBI Taxonomy" id="1423739"/>
    <lineage>
        <taxon>Bacteria</taxon>
        <taxon>Bacillati</taxon>
        <taxon>Bacillota</taxon>
        <taxon>Bacilli</taxon>
        <taxon>Lactobacillales</taxon>
        <taxon>Lactobacillaceae</taxon>
        <taxon>Lentilactobacillus</taxon>
    </lineage>
</organism>
<dbReference type="PATRIC" id="fig|1423739.3.peg.2755"/>
<accession>A0A0R1SND1</accession>
<dbReference type="Proteomes" id="UP000052013">
    <property type="component" value="Unassembled WGS sequence"/>
</dbReference>
<gene>
    <name evidence="2" type="ORF">FC85_GL002657</name>
</gene>
<dbReference type="EMBL" id="AZEY01000029">
    <property type="protein sequence ID" value="KRL67797.1"/>
    <property type="molecule type" value="Genomic_DNA"/>
</dbReference>
<feature type="chain" id="PRO_5038762849" evidence="1">
    <location>
        <begin position="28"/>
        <end position="514"/>
    </location>
</feature>
<sequence length="514" mass="54032">MEEFILKKNLKKSLFVGLAALSFVAVAGTATQASAKSYAKATSNTALTSDATKRNVTFTGTSALYTKAGTLKGARVVAGKSTLSNLAASKDSKDNFRAYRVATTNRGSVYYKVASFDGNYRGWIYGGKDKTTIAGGIKSYDTFTAGTLTDDQKNSTYKIGQTGTANDFKTVTYTYPAWTQYKQGRVITDSTPYKEATFKIDQTGTRTREGDQWVHITATDTKNSAANGWILASGLQKAGDTTPGDTFDANKSVKVQYRDTTTGKTLDKTNTWTTAGSDSKQGAAVNANYVDNSGRTLGAFITNTKAPSGYAFKTNDGRDVAADGSNLTSAPALSNATFGATLTLDVTPVAGSTKVSFYQDGTNGSSITALKASDFALGFPGLTDSAQSTALPAGGDKTGTFTFAKYFAADGPFAKALEGSNTAYKAKAGSLIDPDNGNKATGFDKVGFFGQNVPGDNGASRYFYVYDAAASDANNAATLSNGSTVKVAFQRFVTKDAVNTKDANQNANTNYIAQ</sequence>